<organism evidence="3 4">
    <name type="scientific">Bathycoccus prasinos</name>
    <dbReference type="NCBI Taxonomy" id="41875"/>
    <lineage>
        <taxon>Eukaryota</taxon>
        <taxon>Viridiplantae</taxon>
        <taxon>Chlorophyta</taxon>
        <taxon>Mamiellophyceae</taxon>
        <taxon>Mamiellales</taxon>
        <taxon>Bathycoccaceae</taxon>
        <taxon>Bathycoccus</taxon>
    </lineage>
</organism>
<keyword evidence="1" id="KW-0175">Coiled coil</keyword>
<feature type="coiled-coil region" evidence="1">
    <location>
        <begin position="412"/>
        <end position="602"/>
    </location>
</feature>
<feature type="region of interest" description="Disordered" evidence="2">
    <location>
        <begin position="1"/>
        <end position="20"/>
    </location>
</feature>
<evidence type="ECO:0000313" key="3">
    <source>
        <dbReference type="EMBL" id="CCO14910.1"/>
    </source>
</evidence>
<feature type="coiled-coil region" evidence="1">
    <location>
        <begin position="335"/>
        <end position="379"/>
    </location>
</feature>
<dbReference type="Gene3D" id="1.20.58.60">
    <property type="match status" value="1"/>
</dbReference>
<feature type="region of interest" description="Disordered" evidence="2">
    <location>
        <begin position="793"/>
        <end position="828"/>
    </location>
</feature>
<reference evidence="3 4" key="1">
    <citation type="submission" date="2011-10" db="EMBL/GenBank/DDBJ databases">
        <authorList>
            <person name="Genoscope - CEA"/>
        </authorList>
    </citation>
    <scope>NUCLEOTIDE SEQUENCE [LARGE SCALE GENOMIC DNA]</scope>
    <source>
        <strain evidence="3 4">RCC 1105</strain>
    </source>
</reference>
<dbReference type="EMBL" id="FO082277">
    <property type="protein sequence ID" value="CCO14910.1"/>
    <property type="molecule type" value="Genomic_DNA"/>
</dbReference>
<feature type="region of interest" description="Disordered" evidence="2">
    <location>
        <begin position="256"/>
        <end position="289"/>
    </location>
</feature>
<dbReference type="RefSeq" id="XP_007514670.1">
    <property type="nucleotide sequence ID" value="XM_007514608.1"/>
</dbReference>
<protein>
    <submittedName>
        <fullName evidence="3">Unnamed protein product</fullName>
    </submittedName>
</protein>
<dbReference type="GeneID" id="19017388"/>
<name>K8ERA5_9CHLO</name>
<feature type="compositionally biased region" description="Basic and acidic residues" evidence="2">
    <location>
        <begin position="66"/>
        <end position="79"/>
    </location>
</feature>
<sequence length="828" mass="95500">MHTRETTTRKRPPPRDRFDKISLATTEAVSFLEAHGVANERTGRENAATTASINAVEINSRAKQMNHREKQAEQEERRWRTMATTTTSNVAESLKVSKLEIELERLEAQVRVMKKDVRMARADCARERQTVAHERRRCEELTSSSGQTMKENEELRMVLEKTERERDELKRDFVDLGDRATVIAKQNEYAKREYERCKKEADEMRAKAKEETKAAKESEKRMKTAEKRISEKFEEEKVQMERRAMKWRDEVLRKASKAKASLEKREKNVKRKEESQESIERREKEKYEAKVQKMRMEFEHRATEIEREANERGAAAVARFGARASETEVAAVAEAQFAKDKMDEALKECAVAKAEKESYERKSREAERARKDIADALEKETLQRLKYQAELEVFRVQSEPLKDEIESEKGMKDDFKKRLEMSLRRNVELQEDVETLSSSKRVLLDAETRLKAENMRLNALIKETIESYKQKIETLKEDVKASNEKAMQACFDDAKNAVETCYQESSELKRRVEDLTEKLAVAQNFLQTREEERDVATESLELTMRELEAKTSEIEQLEESLQSAKNTTNQISASMQQLVNDYDEMQNDLEAAALKINELTVENIQLSSMPPSTDKGVNTTSDTDNSRALAKRMEKEKEIAISIESERVREKLQKLFDTRTKALNEQNQALLQIMNVMKSKVDATETNFKEEFEKRKEVEADLHAKSKEIERLQSELSSSSRKLRVLEDALSVVPSSTISKEQPFFDAKDDDYDESNIDNDFNNGETFFIPSVPKNGSDIRALIASPKRSVSKRVGFNKTSPLMRPNPPPVKNEGAKTNDATNAERGLW</sequence>
<evidence type="ECO:0000256" key="1">
    <source>
        <dbReference type="SAM" id="Coils"/>
    </source>
</evidence>
<dbReference type="Proteomes" id="UP000198341">
    <property type="component" value="Chromosome 2"/>
</dbReference>
<feature type="region of interest" description="Disordered" evidence="2">
    <location>
        <begin position="62"/>
        <end position="86"/>
    </location>
</feature>
<keyword evidence="4" id="KW-1185">Reference proteome</keyword>
<accession>K8ERA5</accession>
<gene>
    <name evidence="3" type="ORF">Bathy02g02750</name>
</gene>
<proteinExistence type="predicted"/>
<evidence type="ECO:0000256" key="2">
    <source>
        <dbReference type="SAM" id="MobiDB-lite"/>
    </source>
</evidence>
<evidence type="ECO:0000313" key="4">
    <source>
        <dbReference type="Proteomes" id="UP000198341"/>
    </source>
</evidence>
<dbReference type="KEGG" id="bpg:Bathy02g02750"/>
<feature type="compositionally biased region" description="Basic and acidic residues" evidence="2">
    <location>
        <begin position="260"/>
        <end position="289"/>
    </location>
</feature>
<dbReference type="AlphaFoldDB" id="K8ERA5"/>
<feature type="coiled-coil region" evidence="1">
    <location>
        <begin position="695"/>
        <end position="729"/>
    </location>
</feature>
<dbReference type="eggNOG" id="ENOG502QSSK">
    <property type="taxonomic scope" value="Eukaryota"/>
</dbReference>